<evidence type="ECO:0000256" key="1">
    <source>
        <dbReference type="ARBA" id="ARBA00004245"/>
    </source>
</evidence>
<name>A0A8J1LT14_XENLA</name>
<dbReference type="Pfam" id="PF00225">
    <property type="entry name" value="Kinesin"/>
    <property type="match status" value="1"/>
</dbReference>
<accession>A0A8J1LT14</accession>
<dbReference type="PANTHER" id="PTHR24115:SF1017">
    <property type="entry name" value="KINESIN-LIKE PROTEIN KIF13A"/>
    <property type="match status" value="1"/>
</dbReference>
<dbReference type="GO" id="GO:0008017">
    <property type="term" value="F:microtubule binding"/>
    <property type="evidence" value="ECO:0007669"/>
    <property type="project" value="InterPro"/>
</dbReference>
<sequence length="383" mass="43099">MDINPPESSRTITDNCVGQRDSLLSWLLNQYLGGKAKATIVAMIDPRADNYQETLSTLSSAHRAKVIVIHPLRPDSSENMVTDPLRNKLGNEKENSSLAKDKKHQLSNQIPETRNSDGDPTFNQLSAGQNIAGTTTTGNPPDNHTAQGEASNGQNTIKNVAVFYWDALTDVQFLQVWLRKLLPMESMSYIPLCAASEDEWKCAASKATCIVFYHSIQSGKSLDETTPYLDFCMETHGPFKIIVMVTDLEDSDSVAVRNKWDLSWYNLCHLLLVTKDEMTKFYSTNKGLRTGEREKMLEAELLTRPHRIGIFSRSAESDYQWLLSLLQSEFSDVVHEVRPCNISNIGAKVSQCTVAILYHSMNRGEVNNEELKYMSDILGKEYF</sequence>
<dbReference type="GO" id="GO:0005871">
    <property type="term" value="C:kinesin complex"/>
    <property type="evidence" value="ECO:0007669"/>
    <property type="project" value="TreeGrafter"/>
</dbReference>
<feature type="compositionally biased region" description="Polar residues" evidence="4">
    <location>
        <begin position="121"/>
        <end position="152"/>
    </location>
</feature>
<gene>
    <name evidence="7" type="primary">LOC121397887</name>
</gene>
<dbReference type="Gene3D" id="1.20.58.1980">
    <property type="match status" value="1"/>
</dbReference>
<dbReference type="InterPro" id="IPR001752">
    <property type="entry name" value="Kinesin_motor_dom"/>
</dbReference>
<dbReference type="InterPro" id="IPR027640">
    <property type="entry name" value="Kinesin-like_fam"/>
</dbReference>
<feature type="region of interest" description="Disordered" evidence="4">
    <location>
        <begin position="75"/>
        <end position="152"/>
    </location>
</feature>
<dbReference type="InterPro" id="IPR027417">
    <property type="entry name" value="P-loop_NTPase"/>
</dbReference>
<reference evidence="7" key="1">
    <citation type="submission" date="2025-08" db="UniProtKB">
        <authorList>
            <consortium name="RefSeq"/>
        </authorList>
    </citation>
    <scope>IDENTIFICATION</scope>
    <source>
        <strain evidence="7">J_2021</strain>
        <tissue evidence="7">Erythrocytes</tissue>
    </source>
</reference>
<dbReference type="PANTHER" id="PTHR24115">
    <property type="entry name" value="KINESIN-RELATED"/>
    <property type="match status" value="1"/>
</dbReference>
<evidence type="ECO:0000259" key="5">
    <source>
        <dbReference type="PROSITE" id="PS50067"/>
    </source>
</evidence>
<dbReference type="SUPFAM" id="SSF52540">
    <property type="entry name" value="P-loop containing nucleoside triphosphate hydrolases"/>
    <property type="match status" value="1"/>
</dbReference>
<comment type="similarity">
    <text evidence="3">Belongs to the TRAFAC class myosin-kinesin ATPase superfamily. Kinesin family.</text>
</comment>
<evidence type="ECO:0000313" key="7">
    <source>
        <dbReference type="RefSeq" id="XP_041431860.1"/>
    </source>
</evidence>
<dbReference type="GO" id="GO:0007018">
    <property type="term" value="P:microtubule-based movement"/>
    <property type="evidence" value="ECO:0007669"/>
    <property type="project" value="InterPro"/>
</dbReference>
<dbReference type="GO" id="GO:0016887">
    <property type="term" value="F:ATP hydrolysis activity"/>
    <property type="evidence" value="ECO:0007669"/>
    <property type="project" value="TreeGrafter"/>
</dbReference>
<proteinExistence type="inferred from homology"/>
<evidence type="ECO:0000256" key="4">
    <source>
        <dbReference type="SAM" id="MobiDB-lite"/>
    </source>
</evidence>
<dbReference type="GO" id="GO:0006886">
    <property type="term" value="P:intracellular protein transport"/>
    <property type="evidence" value="ECO:0007669"/>
    <property type="project" value="TreeGrafter"/>
</dbReference>
<dbReference type="GeneID" id="121397887"/>
<dbReference type="Proteomes" id="UP000186698">
    <property type="component" value="Chromosome 9_10L"/>
</dbReference>
<dbReference type="GO" id="GO:0005524">
    <property type="term" value="F:ATP binding"/>
    <property type="evidence" value="ECO:0007669"/>
    <property type="project" value="InterPro"/>
</dbReference>
<feature type="domain" description="Kinesin motor" evidence="5">
    <location>
        <begin position="1"/>
        <end position="67"/>
    </location>
</feature>
<comment type="subcellular location">
    <subcellularLocation>
        <location evidence="1">Cytoplasm</location>
        <location evidence="1">Cytoskeleton</location>
    </subcellularLocation>
</comment>
<dbReference type="GO" id="GO:0005874">
    <property type="term" value="C:microtubule"/>
    <property type="evidence" value="ECO:0007669"/>
    <property type="project" value="TreeGrafter"/>
</dbReference>
<dbReference type="AlphaFoldDB" id="A0A8J1LT14"/>
<organism evidence="6 7">
    <name type="scientific">Xenopus laevis</name>
    <name type="common">African clawed frog</name>
    <dbReference type="NCBI Taxonomy" id="8355"/>
    <lineage>
        <taxon>Eukaryota</taxon>
        <taxon>Metazoa</taxon>
        <taxon>Chordata</taxon>
        <taxon>Craniata</taxon>
        <taxon>Vertebrata</taxon>
        <taxon>Euteleostomi</taxon>
        <taxon>Amphibia</taxon>
        <taxon>Batrachia</taxon>
        <taxon>Anura</taxon>
        <taxon>Pipoidea</taxon>
        <taxon>Pipidae</taxon>
        <taxon>Xenopodinae</taxon>
        <taxon>Xenopus</taxon>
        <taxon>Xenopus</taxon>
    </lineage>
</organism>
<dbReference type="GO" id="GO:0003777">
    <property type="term" value="F:microtubule motor activity"/>
    <property type="evidence" value="ECO:0007669"/>
    <property type="project" value="InterPro"/>
</dbReference>
<dbReference type="PROSITE" id="PS50067">
    <property type="entry name" value="KINESIN_MOTOR_2"/>
    <property type="match status" value="1"/>
</dbReference>
<keyword evidence="6" id="KW-1185">Reference proteome</keyword>
<keyword evidence="2" id="KW-0963">Cytoplasm</keyword>
<comment type="caution">
    <text evidence="3">Lacks conserved residue(s) required for the propagation of feature annotation.</text>
</comment>
<feature type="compositionally biased region" description="Basic and acidic residues" evidence="4">
    <location>
        <begin position="85"/>
        <end position="95"/>
    </location>
</feature>
<dbReference type="KEGG" id="xla:121397887"/>
<protein>
    <submittedName>
        <fullName evidence="7">Uncharacterized protein LOC121397887 isoform X1</fullName>
    </submittedName>
</protein>
<dbReference type="RefSeq" id="XP_041431860.1">
    <property type="nucleotide sequence ID" value="XM_041575926.1"/>
</dbReference>
<evidence type="ECO:0000256" key="3">
    <source>
        <dbReference type="PROSITE-ProRule" id="PRU00283"/>
    </source>
</evidence>
<evidence type="ECO:0000313" key="6">
    <source>
        <dbReference type="Proteomes" id="UP000186698"/>
    </source>
</evidence>
<evidence type="ECO:0000256" key="2">
    <source>
        <dbReference type="ARBA" id="ARBA00023212"/>
    </source>
</evidence>
<keyword evidence="2" id="KW-0206">Cytoskeleton</keyword>
<dbReference type="OrthoDB" id="10653337at2759"/>